<dbReference type="EMBL" id="QXFY01001067">
    <property type="protein sequence ID" value="KAE9329382.1"/>
    <property type="molecule type" value="Genomic_DNA"/>
</dbReference>
<reference evidence="2 3" key="1">
    <citation type="submission" date="2018-09" db="EMBL/GenBank/DDBJ databases">
        <title>Genomic investigation of the strawberry pathogen Phytophthora fragariae indicates pathogenicity is determined by transcriptional variation in three key races.</title>
        <authorList>
            <person name="Adams T.M."/>
            <person name="Armitage A.D."/>
            <person name="Sobczyk M.K."/>
            <person name="Bates H.J."/>
            <person name="Dunwell J.M."/>
            <person name="Nellist C.F."/>
            <person name="Harrison R.J."/>
        </authorList>
    </citation>
    <scope>NUCLEOTIDE SEQUENCE [LARGE SCALE GENOMIC DNA]</scope>
    <source>
        <strain evidence="2 3">NOV-77</strain>
    </source>
</reference>
<name>A0A6G0RD33_9STRA</name>
<accession>A0A6G0RD33</accession>
<gene>
    <name evidence="2" type="ORF">PF008_g15957</name>
</gene>
<dbReference type="InterPro" id="IPR030392">
    <property type="entry name" value="S74_ICA"/>
</dbReference>
<feature type="domain" description="Peptidase S74" evidence="1">
    <location>
        <begin position="343"/>
        <end position="453"/>
    </location>
</feature>
<dbReference type="AlphaFoldDB" id="A0A6G0RD33"/>
<proteinExistence type="predicted"/>
<evidence type="ECO:0000259" key="1">
    <source>
        <dbReference type="PROSITE" id="PS51688"/>
    </source>
</evidence>
<evidence type="ECO:0000313" key="3">
    <source>
        <dbReference type="Proteomes" id="UP000486351"/>
    </source>
</evidence>
<evidence type="ECO:0000313" key="2">
    <source>
        <dbReference type="EMBL" id="KAE9329382.1"/>
    </source>
</evidence>
<sequence>MNMASTGIDTPALKFSGTTFDQSLYLSITQGAATASKAVVLNSSKNITGLGYVSADTLNGTTLVSGTSADFGQLLVNSISVISPARTIQNIGTITASDTIKCSRNSSAQTFNSTNGTSQCALYHFVNSDAYWGTTSTHDLILQTNNVSRLRINGSTGAISGISSISATNISGFLTTGNQTAITTVGPLTELGINTTASTEYLSIKGSGSAYLDGSYTRMCRFLGSNATPIEFQIEVNNGSYGTSTNASWIGNITANDLRLGTGSTTQMTLKSSGLLGVGTSSPLAGIHCVNQSTYTWGAGGFTVYRLRTDSGVTESTLGPITYSNMGAIFAGYVGCEAVVMSSDRRLKQDFENVAMGYLKPLYDQGQVKSYRWKKKPDAVSEVGLIAQDILNLGYVDLVEMHHDDDPNLKTSSDPALEPIGVKLTVNYPRLAAYNMRMIQHLMAEIEALRDVIREIYLQ</sequence>
<protein>
    <recommendedName>
        <fullName evidence="1">Peptidase S74 domain-containing protein</fullName>
    </recommendedName>
</protein>
<dbReference type="Pfam" id="PF13884">
    <property type="entry name" value="Peptidase_S74"/>
    <property type="match status" value="1"/>
</dbReference>
<dbReference type="Proteomes" id="UP000486351">
    <property type="component" value="Unassembled WGS sequence"/>
</dbReference>
<dbReference type="PROSITE" id="PS51688">
    <property type="entry name" value="ICA"/>
    <property type="match status" value="1"/>
</dbReference>
<organism evidence="2 3">
    <name type="scientific">Phytophthora fragariae</name>
    <dbReference type="NCBI Taxonomy" id="53985"/>
    <lineage>
        <taxon>Eukaryota</taxon>
        <taxon>Sar</taxon>
        <taxon>Stramenopiles</taxon>
        <taxon>Oomycota</taxon>
        <taxon>Peronosporomycetes</taxon>
        <taxon>Peronosporales</taxon>
        <taxon>Peronosporaceae</taxon>
        <taxon>Phytophthora</taxon>
    </lineage>
</organism>
<comment type="caution">
    <text evidence="2">The sequence shown here is derived from an EMBL/GenBank/DDBJ whole genome shotgun (WGS) entry which is preliminary data.</text>
</comment>